<dbReference type="EMBL" id="MNCJ02000332">
    <property type="protein sequence ID" value="KAF5755365.1"/>
    <property type="molecule type" value="Genomic_DNA"/>
</dbReference>
<dbReference type="Proteomes" id="UP000215914">
    <property type="component" value="Unassembled WGS sequence"/>
</dbReference>
<dbReference type="Gramene" id="mRNA:HanXRQr2_Chr17g0801981">
    <property type="protein sequence ID" value="mRNA:HanXRQr2_Chr17g0801981"/>
    <property type="gene ID" value="HanXRQr2_Chr17g0801981"/>
</dbReference>
<evidence type="ECO:0000313" key="1">
    <source>
        <dbReference type="EMBL" id="KAF5755365.1"/>
    </source>
</evidence>
<dbReference type="AlphaFoldDB" id="A0A9K3GTZ4"/>
<keyword evidence="2" id="KW-1185">Reference proteome</keyword>
<sequence>MGLYSRLDQVFDAPHAVKEVLIGQAGLEHSSAFNWERFWLFPLEDH</sequence>
<comment type="caution">
    <text evidence="1">The sequence shown here is derived from an EMBL/GenBank/DDBJ whole genome shotgun (WGS) entry which is preliminary data.</text>
</comment>
<evidence type="ECO:0000313" key="2">
    <source>
        <dbReference type="Proteomes" id="UP000215914"/>
    </source>
</evidence>
<organism evidence="1 2">
    <name type="scientific">Helianthus annuus</name>
    <name type="common">Common sunflower</name>
    <dbReference type="NCBI Taxonomy" id="4232"/>
    <lineage>
        <taxon>Eukaryota</taxon>
        <taxon>Viridiplantae</taxon>
        <taxon>Streptophyta</taxon>
        <taxon>Embryophyta</taxon>
        <taxon>Tracheophyta</taxon>
        <taxon>Spermatophyta</taxon>
        <taxon>Magnoliopsida</taxon>
        <taxon>eudicotyledons</taxon>
        <taxon>Gunneridae</taxon>
        <taxon>Pentapetalae</taxon>
        <taxon>asterids</taxon>
        <taxon>campanulids</taxon>
        <taxon>Asterales</taxon>
        <taxon>Asteraceae</taxon>
        <taxon>Asteroideae</taxon>
        <taxon>Heliantheae alliance</taxon>
        <taxon>Heliantheae</taxon>
        <taxon>Helianthus</taxon>
    </lineage>
</organism>
<accession>A0A9K3GTZ4</accession>
<protein>
    <submittedName>
        <fullName evidence="1">Uncharacterized protein</fullName>
    </submittedName>
</protein>
<name>A0A9K3GTZ4_HELAN</name>
<proteinExistence type="predicted"/>
<reference evidence="1" key="2">
    <citation type="submission" date="2020-06" db="EMBL/GenBank/DDBJ databases">
        <title>Helianthus annuus Genome sequencing and assembly Release 2.</title>
        <authorList>
            <person name="Gouzy J."/>
            <person name="Langlade N."/>
            <person name="Munos S."/>
        </authorList>
    </citation>
    <scope>NUCLEOTIDE SEQUENCE</scope>
    <source>
        <tissue evidence="1">Leaves</tissue>
    </source>
</reference>
<reference evidence="1" key="1">
    <citation type="journal article" date="2017" name="Nature">
        <title>The sunflower genome provides insights into oil metabolism, flowering and Asterid evolution.</title>
        <authorList>
            <person name="Badouin H."/>
            <person name="Gouzy J."/>
            <person name="Grassa C.J."/>
            <person name="Murat F."/>
            <person name="Staton S.E."/>
            <person name="Cottret L."/>
            <person name="Lelandais-Briere C."/>
            <person name="Owens G.L."/>
            <person name="Carrere S."/>
            <person name="Mayjonade B."/>
            <person name="Legrand L."/>
            <person name="Gill N."/>
            <person name="Kane N.C."/>
            <person name="Bowers J.E."/>
            <person name="Hubner S."/>
            <person name="Bellec A."/>
            <person name="Berard A."/>
            <person name="Berges H."/>
            <person name="Blanchet N."/>
            <person name="Boniface M.C."/>
            <person name="Brunel D."/>
            <person name="Catrice O."/>
            <person name="Chaidir N."/>
            <person name="Claudel C."/>
            <person name="Donnadieu C."/>
            <person name="Faraut T."/>
            <person name="Fievet G."/>
            <person name="Helmstetter N."/>
            <person name="King M."/>
            <person name="Knapp S.J."/>
            <person name="Lai Z."/>
            <person name="Le Paslier M.C."/>
            <person name="Lippi Y."/>
            <person name="Lorenzon L."/>
            <person name="Mandel J.R."/>
            <person name="Marage G."/>
            <person name="Marchand G."/>
            <person name="Marquand E."/>
            <person name="Bret-Mestries E."/>
            <person name="Morien E."/>
            <person name="Nambeesan S."/>
            <person name="Nguyen T."/>
            <person name="Pegot-Espagnet P."/>
            <person name="Pouilly N."/>
            <person name="Raftis F."/>
            <person name="Sallet E."/>
            <person name="Schiex T."/>
            <person name="Thomas J."/>
            <person name="Vandecasteele C."/>
            <person name="Vares D."/>
            <person name="Vear F."/>
            <person name="Vautrin S."/>
            <person name="Crespi M."/>
            <person name="Mangin B."/>
            <person name="Burke J.M."/>
            <person name="Salse J."/>
            <person name="Munos S."/>
            <person name="Vincourt P."/>
            <person name="Rieseberg L.H."/>
            <person name="Langlade N.B."/>
        </authorList>
    </citation>
    <scope>NUCLEOTIDE SEQUENCE</scope>
    <source>
        <tissue evidence="1">Leaves</tissue>
    </source>
</reference>
<gene>
    <name evidence="1" type="ORF">HanXRQr2_Chr17g0801981</name>
</gene>